<name>A0AAP2ZC11_9EURY</name>
<keyword evidence="2" id="KW-0472">Membrane</keyword>
<evidence type="ECO:0000313" key="3">
    <source>
        <dbReference type="EMBL" id="MCU4754431.1"/>
    </source>
</evidence>
<evidence type="ECO:0000256" key="1">
    <source>
        <dbReference type="SAM" id="MobiDB-lite"/>
    </source>
</evidence>
<feature type="region of interest" description="Disordered" evidence="1">
    <location>
        <begin position="74"/>
        <end position="109"/>
    </location>
</feature>
<keyword evidence="4" id="KW-1185">Reference proteome</keyword>
<dbReference type="Proteomes" id="UP001321047">
    <property type="component" value="Unassembled WGS sequence"/>
</dbReference>
<keyword evidence="2" id="KW-0812">Transmembrane</keyword>
<keyword evidence="2" id="KW-1133">Transmembrane helix</keyword>
<evidence type="ECO:0000256" key="2">
    <source>
        <dbReference type="SAM" id="Phobius"/>
    </source>
</evidence>
<gene>
    <name evidence="3" type="ORF">OB919_21080</name>
</gene>
<evidence type="ECO:0000313" key="4">
    <source>
        <dbReference type="Proteomes" id="UP001321047"/>
    </source>
</evidence>
<reference evidence="3 4" key="1">
    <citation type="submission" date="2022-09" db="EMBL/GenBank/DDBJ databases">
        <title>Enrichment on poylsaccharides allowed isolation of novel metabolic and taxonomic groups of Haloarchaea.</title>
        <authorList>
            <person name="Sorokin D.Y."/>
            <person name="Elcheninov A.G."/>
            <person name="Khizhniak T.V."/>
            <person name="Kolganova T.V."/>
            <person name="Kublanov I.V."/>
        </authorList>
    </citation>
    <scope>NUCLEOTIDE SEQUENCE [LARGE SCALE GENOMIC DNA]</scope>
    <source>
        <strain evidence="3 4">AArc-curdl1</strain>
    </source>
</reference>
<protein>
    <submittedName>
        <fullName evidence="3">Uncharacterized protein</fullName>
    </submittedName>
</protein>
<proteinExistence type="predicted"/>
<dbReference type="AlphaFoldDB" id="A0AAP2ZC11"/>
<accession>A0AAP2ZC11</accession>
<comment type="caution">
    <text evidence="3">The sequence shown here is derived from an EMBL/GenBank/DDBJ whole genome shotgun (WGS) entry which is preliminary data.</text>
</comment>
<dbReference type="EMBL" id="JAOPJZ010000043">
    <property type="protein sequence ID" value="MCU4754431.1"/>
    <property type="molecule type" value="Genomic_DNA"/>
</dbReference>
<feature type="transmembrane region" description="Helical" evidence="2">
    <location>
        <begin position="35"/>
        <end position="60"/>
    </location>
</feature>
<sequence length="109" mass="11701">MHWSVEWSASTLLSRTDLSLLTTGPVASIPGVPELGILLFIFVVMFVIPAILIVILLIAIRRRAPGLDAYEDLESDTIESGKSGDEVSAEDSLEGETTAGKNDDSENGR</sequence>
<dbReference type="RefSeq" id="WP_342810731.1">
    <property type="nucleotide sequence ID" value="NZ_JAOPJZ010000043.1"/>
</dbReference>
<organism evidence="3 4">
    <name type="scientific">Natronosalvus hydrolyticus</name>
    <dbReference type="NCBI Taxonomy" id="2979988"/>
    <lineage>
        <taxon>Archaea</taxon>
        <taxon>Methanobacteriati</taxon>
        <taxon>Methanobacteriota</taxon>
        <taxon>Stenosarchaea group</taxon>
        <taxon>Halobacteria</taxon>
        <taxon>Halobacteriales</taxon>
        <taxon>Natrialbaceae</taxon>
        <taxon>Natronosalvus</taxon>
    </lineage>
</organism>